<dbReference type="EMBL" id="NWSH01000463">
    <property type="protein sequence ID" value="PCG76231.1"/>
    <property type="molecule type" value="Genomic_DNA"/>
</dbReference>
<feature type="compositionally biased region" description="Basic and acidic residues" evidence="1">
    <location>
        <begin position="1216"/>
        <end position="1229"/>
    </location>
</feature>
<evidence type="ECO:0000313" key="2">
    <source>
        <dbReference type="EMBL" id="PCG76231.1"/>
    </source>
</evidence>
<reference evidence="2" key="1">
    <citation type="submission" date="2017-09" db="EMBL/GenBank/DDBJ databases">
        <title>Contemporary evolution of a Lepidopteran species, Heliothis virescens, in response to modern agricultural practices.</title>
        <authorList>
            <person name="Fritz M.L."/>
            <person name="Deyonke A.M."/>
            <person name="Papanicolaou A."/>
            <person name="Micinski S."/>
            <person name="Westbrook J."/>
            <person name="Gould F."/>
        </authorList>
    </citation>
    <scope>NUCLEOTIDE SEQUENCE [LARGE SCALE GENOMIC DNA]</scope>
    <source>
        <strain evidence="2">HvINT-</strain>
        <tissue evidence="2">Whole body</tissue>
    </source>
</reference>
<gene>
    <name evidence="2" type="ORF">B5V51_10025</name>
</gene>
<proteinExistence type="predicted"/>
<comment type="caution">
    <text evidence="2">The sequence shown here is derived from an EMBL/GenBank/DDBJ whole genome shotgun (WGS) entry which is preliminary data.</text>
</comment>
<sequence>MDCYSAESEFIESLDFLSPPVKRIQNSRETFARAYNTDANNVHLLRGLRNKFARRVPSSTKNTTRTIKTNAESSTSLILKKTSERQILEQYSIVSYTSLPPEQDASSVQELDKNQNNNSEKPLIKVTVIPKTDHIQTAKLLRRRRFAPKRVQSTASNHENSVQTKNVYLIVAGRRREKIYEIKTTGSAKLSTDHDSYAKDDEIPVKELSNFKHLIQSLNMDRKKKKEKKEALANAEAPQQTSIDWQGYPDCQNCICINDSNSNESPKKSRVRIFGQFGISDDDKYVLRYGASVNDKQVLSDVAQLTRDFSPVIATTSYGTNDGRSAQLKDSCIQADYNYDLDVEKPPITDEVPSKESQGTQVNFNVQVAMAKTGGTTYSDKKIQCSCCAVPNRSEHKTLKDCQSPLVIISVYPKPSPEDLLKAVPSNPSDVSQRQSPTRVNTYTSNQLMKTDKISKKSTEPTRRSFKSPTVSRSPSPLKKISKSKIPDDMPVKLSVNERRSPDRQKALRAIKEKILEKDRLKLEANARKTPARLNETFATQVSKNLQNLTVSNATQVSRKNQRLYTASDATQVSNKNNQLYTTSNGTQVSAKKRQNFTVSATQYSDGPQSPTESIASKGEDTGESVVEDGVAQVKHTRNVGITKHPQVQTSISPQTTFVSNATQVPKIPQFFASNATQVSKSNAFTVSNATQVSKNNQNFIASRIAKNQETYTAPVQVFKNQQTSRLIPKPTKIETGTNTDHARAKKALVDSYTKKLTEQMIQKEYLPTKYVNSKVTINIDADKEFYDVLFNQDKLSTDLTIRKKLKDSPKGNENLCPGSLENMYTPDCVLEKTAFVPGSNSKPATFQSNDLINNLSGDESPLGKHVSRLTIRDSIEISHRREDKSNHNNIKNTQTCFTAQFAENIPDETEFLAPIKHFTGDDCSICNPIERDKQIRELLGVNKTKPSFAKTKQAQYCKTDAGIPYQYIFRKECKKSQVTEINFEFQNLCPCFNAHGSQEKPSVSVQCRHAQCLSKPRGAPKSEKIANVAKYDDDKDDKPYNNDSPAIYQQLILNRNIQVFLQVDQFSKQKPIVLSRKQYDKVKKTIQKTICMKKSSHEKRKTLLPGTRSQVSVGEVRSKRPKERDEEIDEKEAQTEVTPKEICCRRDVGRGTCCNRDAQREPCCRRDRNRSLWRVKPQKKRESDPGGDQNEERSFRSKKSKKEKKEKSIKKRRVSEKQEIEEKRRRDHSSEIMSLREFCQDSTVTSEDDFNKVTQRDKLTAREKCAQNETCTSQCHLECSEEQASPKPSEPVIKKEIKRETKRDAYRGRGCCNRTRTPSPTNPTCTGMCGRRCAESNLPRFRAAELNEDEEQKEKEVKTFVLFNSENVKDNVIDAKETDYDGHNRKTMSSVEVRYASVAYMKQVTYSSTDVGALSDSSIAHVNSFHTIFRGHRKSATPNLGTSAYSLYSEDGLNSENKSAKYIMEPRDSKPKKPFLRRLMSCLVMRSTRDSELKLPIGPAPEPPSVNSSIDSYHISTSLGAVEVSSSIYDTSASFYSNHTILPVNSKIKRGFFSSVRGFLTNRKS</sequence>
<feature type="region of interest" description="Disordered" evidence="1">
    <location>
        <begin position="423"/>
        <end position="485"/>
    </location>
</feature>
<organism evidence="2">
    <name type="scientific">Heliothis virescens</name>
    <name type="common">Tobacco budworm moth</name>
    <dbReference type="NCBI Taxonomy" id="7102"/>
    <lineage>
        <taxon>Eukaryota</taxon>
        <taxon>Metazoa</taxon>
        <taxon>Ecdysozoa</taxon>
        <taxon>Arthropoda</taxon>
        <taxon>Hexapoda</taxon>
        <taxon>Insecta</taxon>
        <taxon>Pterygota</taxon>
        <taxon>Neoptera</taxon>
        <taxon>Endopterygota</taxon>
        <taxon>Lepidoptera</taxon>
        <taxon>Glossata</taxon>
        <taxon>Ditrysia</taxon>
        <taxon>Noctuoidea</taxon>
        <taxon>Noctuidae</taxon>
        <taxon>Heliothinae</taxon>
        <taxon>Heliothis</taxon>
    </lineage>
</organism>
<feature type="region of interest" description="Disordered" evidence="1">
    <location>
        <begin position="1175"/>
        <end position="1229"/>
    </location>
</feature>
<feature type="compositionally biased region" description="Basic residues" evidence="1">
    <location>
        <begin position="1197"/>
        <end position="1215"/>
    </location>
</feature>
<feature type="compositionally biased region" description="Basic and acidic residues" evidence="1">
    <location>
        <begin position="450"/>
        <end position="463"/>
    </location>
</feature>
<evidence type="ECO:0000256" key="1">
    <source>
        <dbReference type="SAM" id="MobiDB-lite"/>
    </source>
</evidence>
<accession>A0A2A4JW51</accession>
<feature type="compositionally biased region" description="Polar residues" evidence="1">
    <location>
        <begin position="426"/>
        <end position="449"/>
    </location>
</feature>
<name>A0A2A4JW51_HELVI</name>
<protein>
    <submittedName>
        <fullName evidence="2">Uncharacterized protein</fullName>
    </submittedName>
</protein>
<feature type="compositionally biased region" description="Basic and acidic residues" evidence="1">
    <location>
        <begin position="1181"/>
        <end position="1196"/>
    </location>
</feature>
<feature type="region of interest" description="Disordered" evidence="1">
    <location>
        <begin position="1095"/>
        <end position="1134"/>
    </location>
</feature>
<feature type="compositionally biased region" description="Polar residues" evidence="1">
    <location>
        <begin position="601"/>
        <end position="615"/>
    </location>
</feature>
<feature type="compositionally biased region" description="Basic and acidic residues" evidence="1">
    <location>
        <begin position="1117"/>
        <end position="1134"/>
    </location>
</feature>
<feature type="region of interest" description="Disordered" evidence="1">
    <location>
        <begin position="601"/>
        <end position="624"/>
    </location>
</feature>